<dbReference type="InterPro" id="IPR001227">
    <property type="entry name" value="Ac_transferase_dom_sf"/>
</dbReference>
<dbReference type="Gene3D" id="3.30.70.3290">
    <property type="match status" value="1"/>
</dbReference>
<dbReference type="FunFam" id="1.10.1200.10:FF:000007">
    <property type="entry name" value="Probable polyketide synthase pks17"/>
    <property type="match status" value="1"/>
</dbReference>
<feature type="domain" description="Ketosynthase family 3 (KS3)" evidence="11">
    <location>
        <begin position="37"/>
        <end position="447"/>
    </location>
</feature>
<dbReference type="InterPro" id="IPR020841">
    <property type="entry name" value="PKS_Beta-ketoAc_synthase_dom"/>
</dbReference>
<dbReference type="EMBL" id="JAEMNV010000002">
    <property type="protein sequence ID" value="MBJ8338373.1"/>
    <property type="molecule type" value="Genomic_DNA"/>
</dbReference>
<dbReference type="InterPro" id="IPR020807">
    <property type="entry name" value="PKS_DH"/>
</dbReference>
<evidence type="ECO:0000256" key="9">
    <source>
        <dbReference type="PROSITE-ProRule" id="PRU01363"/>
    </source>
</evidence>
<dbReference type="InterPro" id="IPR032821">
    <property type="entry name" value="PKS_assoc"/>
</dbReference>
<dbReference type="SMART" id="SM00826">
    <property type="entry name" value="PKS_DH"/>
    <property type="match status" value="1"/>
</dbReference>
<dbReference type="InterPro" id="IPR016036">
    <property type="entry name" value="Malonyl_transacylase_ACP-bd"/>
</dbReference>
<sequence length="1794" mass="187517">MGAVMTSTDEVLNALRVAAKENSYLQNEIATLRRRGSEPIAIVGVGCRYPGGVDSRESFWDLVANDRDVVGAFPNDRGWNPEVYNSPSNDDGKSSTRSGGFLYDAADFDAGFFGISPREALASDPQQRVLLEVAWEALEDAGIDPTSLRGSATGVFAGVMHHDYAGVGGTGSLVSGRISYVFGLEGPAVSVDTACSSSLVAVHQAVQSLRSGECDLALAGGVTVLATPWLFVEFTRQRALSADGRCKSFSDSADGVGWGEGAGLVVLERLSDAVACGRRVLGVVRGSAVNQDGASNGLTAPNGPSQERVIRSALASAGLVSGDVDVVEGHGTGTALGDPIEAQALLATYGQNRENGPVWLGSVKSNMGHTQAAAGVAGVIKVVEAMRRGVMPASLFGGVPSSHVDWSVGAVRLLGEARVWESKGRPRRAGVSSFGISGTNAHVIVEEAPPVLVAADPVVTASVSVVPWVVSGRSADAVVAQSLRLRRWLDVHPDVSAVDVGVSLAGRAQLPWRAAVVDPAGLEAVVPVKVVAGKTVFVFSGQGAQSAAMGRELFEAFPVFADAITQVCDPGWLFDSGTDLDRTDNTQLALFAVEVALCRLLESWGVIPDVVVGHSIGEIAAAHVAGVLDLADAVRLVTARGALMAALPAGGAMLAVEIAEADIADLPVGVSIAGINSRSSVTVSGPVAGIEELEARWSDRRTKRLAVSHAFHSALMDPMLAEFAAVAQTLTWNLPRIALVSTVTGQLETELFIDPGYWVRQVREPVRFADGISAAKAVGGSRFVEVGPDAQLSAVIDADAVVAVQRRGRSQVQTLVRAVADAHCHGVSVEWARFFAGVGGQRVDLPSYAFQRQRYWQVAPSAEPTPRGFENMTHPFLGAAVALAASGERVVTGRLSTASQPWLADHVVFGSVLLPGSALVELACAAGGLAGCARIEELVLESPVVFEPGDAVAVQVSIAAPDAKGHRTVVIYSSLESDGEPAAWVRNAAGSLSPATADDIGNRTSMNGDVWPPDDATPVSTADLYAKLNKLGYEYGPTFQCTRSVWRRGDAELWAEVELVGGASGFGIHPAILDAAFHAATAAASDRLKPGQVLLPFVFREVQVYRPDVTAVRVAMQVEADGVRAVVATDAAGLPVWSISALDARGVTAKSLRSDERLFAVDWLPVVGAAELPVGGPVWGIGDPVELGVVVRWFADVAAVVEARDLPASKEHEPPPVAVVLPCAGHTGSAEIATHVDEMTNAALLTLQDWLAADMSVPLLVVTNGAVAMRAGPTQAPLAQAAVWGLVRSAQLEFPGRFVLIDVDADADFEKTWPTAVSGLESQLLLRDGRLSAPRLVPIEPVPAAAGLGWDADGSVLITGGGGALGAVVARHLASEHGIKHLVLASRRGAGATGDYRRGAEELTAELTALGAQVRWVACDVSDRESVASMLAGIDPEHPLTAVVHTAGVLDDGVLSALTPDRMREVLAPKAVGAWHLHELTRHLDLAGFVLFSSVAGTVGAPGQANYAAANAYLDALAEYRRSQGLQAISVAWGLWDLTAGMAGSLDRNDRARMNRNGLVAMSSNEALELFELALTSDRSTVVAARFDRAGVQAQVTAFGSVPPMLRGFVRSSARAADGEETAAAKAALVIRLSRLSEDERSGVLSDLVRGHVAAVLGHPSPDAVDPDLAFQDLGFDSLAAVEFRNRLANATGVTLAATVAFDHPTPKALATHLISVLSTEQGPDPLDNALEALAAQLDTRALGVEETRQVVTRLRRILARIDDGDPDRSGVYDDDIRGATEDELFDLLDGELG</sequence>
<dbReference type="InterPro" id="IPR013968">
    <property type="entry name" value="PKS_KR"/>
</dbReference>
<dbReference type="InterPro" id="IPR018201">
    <property type="entry name" value="Ketoacyl_synth_AS"/>
</dbReference>
<dbReference type="SUPFAM" id="SSF52151">
    <property type="entry name" value="FabD/lysophospholipase-like"/>
    <property type="match status" value="1"/>
</dbReference>
<dbReference type="PANTHER" id="PTHR43775:SF51">
    <property type="entry name" value="INACTIVE PHENOLPHTHIOCEROL SYNTHESIS POLYKETIDE SYNTHASE TYPE I PKS1-RELATED"/>
    <property type="match status" value="1"/>
</dbReference>
<feature type="active site" description="Proton acceptor; for dehydratase activity" evidence="9">
    <location>
        <position position="906"/>
    </location>
</feature>
<evidence type="ECO:0000256" key="8">
    <source>
        <dbReference type="ARBA" id="ARBA00023315"/>
    </source>
</evidence>
<feature type="active site" description="Proton donor; for dehydratase activity" evidence="9">
    <location>
        <position position="1074"/>
    </location>
</feature>
<keyword evidence="7" id="KW-0511">Multifunctional enzyme</keyword>
<dbReference type="Pfam" id="PF00109">
    <property type="entry name" value="ketoacyl-synt"/>
    <property type="match status" value="1"/>
</dbReference>
<dbReference type="InterPro" id="IPR049551">
    <property type="entry name" value="PKS_DH_C"/>
</dbReference>
<keyword evidence="2" id="KW-0596">Phosphopantetheine</keyword>
<dbReference type="InterPro" id="IPR020806">
    <property type="entry name" value="PKS_PP-bd"/>
</dbReference>
<dbReference type="GO" id="GO:0006633">
    <property type="term" value="P:fatty acid biosynthetic process"/>
    <property type="evidence" value="ECO:0007669"/>
    <property type="project" value="InterPro"/>
</dbReference>
<dbReference type="PROSITE" id="PS50075">
    <property type="entry name" value="CARRIER"/>
    <property type="match status" value="1"/>
</dbReference>
<dbReference type="InterPro" id="IPR057326">
    <property type="entry name" value="KR_dom"/>
</dbReference>
<dbReference type="Pfam" id="PF00698">
    <property type="entry name" value="Acyl_transf_1"/>
    <property type="match status" value="1"/>
</dbReference>
<dbReference type="PROSITE" id="PS52019">
    <property type="entry name" value="PKS_MFAS_DH"/>
    <property type="match status" value="1"/>
</dbReference>
<dbReference type="InterPro" id="IPR042104">
    <property type="entry name" value="PKS_dehydratase_sf"/>
</dbReference>
<dbReference type="SUPFAM" id="SSF55048">
    <property type="entry name" value="Probable ACP-binding domain of malonyl-CoA ACP transacylase"/>
    <property type="match status" value="1"/>
</dbReference>
<keyword evidence="3" id="KW-0597">Phosphoprotein</keyword>
<evidence type="ECO:0000313" key="14">
    <source>
        <dbReference type="Proteomes" id="UP000655868"/>
    </source>
</evidence>
<evidence type="ECO:0000256" key="3">
    <source>
        <dbReference type="ARBA" id="ARBA00022553"/>
    </source>
</evidence>
<evidence type="ECO:0000313" key="13">
    <source>
        <dbReference type="EMBL" id="MBJ8338373.1"/>
    </source>
</evidence>
<gene>
    <name evidence="13" type="ORF">JGU71_05720</name>
</gene>
<dbReference type="InterPro" id="IPR049552">
    <property type="entry name" value="PKS_DH_N"/>
</dbReference>
<dbReference type="SUPFAM" id="SSF47336">
    <property type="entry name" value="ACP-like"/>
    <property type="match status" value="1"/>
</dbReference>
<dbReference type="SUPFAM" id="SSF51735">
    <property type="entry name" value="NAD(P)-binding Rossmann-fold domains"/>
    <property type="match status" value="2"/>
</dbReference>
<keyword evidence="5" id="KW-0276">Fatty acid metabolism</keyword>
<dbReference type="Proteomes" id="UP000655868">
    <property type="component" value="Unassembled WGS sequence"/>
</dbReference>
<comment type="pathway">
    <text evidence="1">Lipid metabolism.</text>
</comment>
<dbReference type="InterPro" id="IPR014031">
    <property type="entry name" value="Ketoacyl_synth_C"/>
</dbReference>
<organism evidence="13 14">
    <name type="scientific">Antrihabitans stalagmiti</name>
    <dbReference type="NCBI Taxonomy" id="2799499"/>
    <lineage>
        <taxon>Bacteria</taxon>
        <taxon>Bacillati</taxon>
        <taxon>Actinomycetota</taxon>
        <taxon>Actinomycetes</taxon>
        <taxon>Mycobacteriales</taxon>
        <taxon>Nocardiaceae</taxon>
        <taxon>Antrihabitans</taxon>
    </lineage>
</organism>
<dbReference type="Pfam" id="PF08659">
    <property type="entry name" value="KR"/>
    <property type="match status" value="1"/>
</dbReference>
<dbReference type="InterPro" id="IPR036291">
    <property type="entry name" value="NAD(P)-bd_dom_sf"/>
</dbReference>
<evidence type="ECO:0000259" key="11">
    <source>
        <dbReference type="PROSITE" id="PS52004"/>
    </source>
</evidence>
<name>A0A934U2S1_9NOCA</name>
<dbReference type="Pfam" id="PF14765">
    <property type="entry name" value="PS-DH"/>
    <property type="match status" value="1"/>
</dbReference>
<dbReference type="SMART" id="SM00822">
    <property type="entry name" value="PKS_KR"/>
    <property type="match status" value="1"/>
</dbReference>
<feature type="region of interest" description="C-terminal hotdog fold" evidence="9">
    <location>
        <begin position="1016"/>
        <end position="1153"/>
    </location>
</feature>
<dbReference type="Pfam" id="PF02801">
    <property type="entry name" value="Ketoacyl-synt_C"/>
    <property type="match status" value="1"/>
</dbReference>
<dbReference type="Pfam" id="PF22953">
    <property type="entry name" value="SpnB_Rossmann"/>
    <property type="match status" value="1"/>
</dbReference>
<feature type="domain" description="PKS/mFAS DH" evidence="12">
    <location>
        <begin position="874"/>
        <end position="1153"/>
    </location>
</feature>
<dbReference type="Gene3D" id="3.40.50.720">
    <property type="entry name" value="NAD(P)-binding Rossmann-like Domain"/>
    <property type="match status" value="1"/>
</dbReference>
<keyword evidence="4" id="KW-0808">Transferase</keyword>
<dbReference type="PROSITE" id="PS52004">
    <property type="entry name" value="KS3_2"/>
    <property type="match status" value="1"/>
</dbReference>
<reference evidence="13" key="1">
    <citation type="submission" date="2020-12" db="EMBL/GenBank/DDBJ databases">
        <title>Antrihabitans popcorni sp. nov. and Antrihabitans auranticaus sp. nov., isolated from a larva cave.</title>
        <authorList>
            <person name="Lee S.D."/>
            <person name="Kim I.S."/>
        </authorList>
    </citation>
    <scope>NUCLEOTIDE SEQUENCE</scope>
    <source>
        <strain evidence="13">YC3-6</strain>
    </source>
</reference>
<dbReference type="InterPro" id="IPR014043">
    <property type="entry name" value="Acyl_transferase_dom"/>
</dbReference>
<dbReference type="PANTHER" id="PTHR43775">
    <property type="entry name" value="FATTY ACID SYNTHASE"/>
    <property type="match status" value="1"/>
</dbReference>
<dbReference type="InterPro" id="IPR050091">
    <property type="entry name" value="PKS_NRPS_Biosynth_Enz"/>
</dbReference>
<dbReference type="InterPro" id="IPR016039">
    <property type="entry name" value="Thiolase-like"/>
</dbReference>
<evidence type="ECO:0000256" key="5">
    <source>
        <dbReference type="ARBA" id="ARBA00022832"/>
    </source>
</evidence>
<dbReference type="Gene3D" id="3.10.129.110">
    <property type="entry name" value="Polyketide synthase dehydratase"/>
    <property type="match status" value="1"/>
</dbReference>
<dbReference type="CDD" id="cd00833">
    <property type="entry name" value="PKS"/>
    <property type="match status" value="1"/>
</dbReference>
<evidence type="ECO:0000256" key="7">
    <source>
        <dbReference type="ARBA" id="ARBA00023268"/>
    </source>
</evidence>
<dbReference type="SMART" id="SM01294">
    <property type="entry name" value="PKS_PP_betabranch"/>
    <property type="match status" value="1"/>
</dbReference>
<evidence type="ECO:0000256" key="1">
    <source>
        <dbReference type="ARBA" id="ARBA00005189"/>
    </source>
</evidence>
<dbReference type="Pfam" id="PF00550">
    <property type="entry name" value="PP-binding"/>
    <property type="match status" value="1"/>
</dbReference>
<dbReference type="FunFam" id="3.40.47.10:FF:000019">
    <property type="entry name" value="Polyketide synthase type I"/>
    <property type="match status" value="1"/>
</dbReference>
<dbReference type="Gene3D" id="3.40.366.10">
    <property type="entry name" value="Malonyl-Coenzyme A Acyl Carrier Protein, domain 2"/>
    <property type="match status" value="1"/>
</dbReference>
<feature type="region of interest" description="N-terminal hotdog fold" evidence="9">
    <location>
        <begin position="874"/>
        <end position="999"/>
    </location>
</feature>
<dbReference type="PROSITE" id="PS00606">
    <property type="entry name" value="KS3_1"/>
    <property type="match status" value="1"/>
</dbReference>
<dbReference type="Gene3D" id="3.40.47.10">
    <property type="match status" value="1"/>
</dbReference>
<dbReference type="InterPro" id="IPR036736">
    <property type="entry name" value="ACP-like_sf"/>
</dbReference>
<dbReference type="Pfam" id="PF21089">
    <property type="entry name" value="PKS_DH_N"/>
    <property type="match status" value="1"/>
</dbReference>
<protein>
    <submittedName>
        <fullName evidence="13">SDR family NAD(P)-dependent oxidoreductase</fullName>
    </submittedName>
</protein>
<proteinExistence type="predicted"/>
<feature type="domain" description="Carrier" evidence="10">
    <location>
        <begin position="1643"/>
        <end position="1718"/>
    </location>
</feature>
<keyword evidence="14" id="KW-1185">Reference proteome</keyword>
<dbReference type="Pfam" id="PF16197">
    <property type="entry name" value="KAsynt_C_assoc"/>
    <property type="match status" value="1"/>
</dbReference>
<accession>A0A934U2S1</accession>
<dbReference type="Gene3D" id="1.10.1200.10">
    <property type="entry name" value="ACP-like"/>
    <property type="match status" value="1"/>
</dbReference>
<comment type="caution">
    <text evidence="13">The sequence shown here is derived from an EMBL/GenBank/DDBJ whole genome shotgun (WGS) entry which is preliminary data.</text>
</comment>
<keyword evidence="8" id="KW-0012">Acyltransferase</keyword>
<dbReference type="SMART" id="SM00825">
    <property type="entry name" value="PKS_KS"/>
    <property type="match status" value="1"/>
</dbReference>
<dbReference type="SUPFAM" id="SSF53901">
    <property type="entry name" value="Thiolase-like"/>
    <property type="match status" value="1"/>
</dbReference>
<evidence type="ECO:0000259" key="10">
    <source>
        <dbReference type="PROSITE" id="PS50075"/>
    </source>
</evidence>
<dbReference type="InterPro" id="IPR055123">
    <property type="entry name" value="SpnB-like_Rossmann"/>
</dbReference>
<dbReference type="SMART" id="SM00823">
    <property type="entry name" value="PKS_PP"/>
    <property type="match status" value="1"/>
</dbReference>
<keyword evidence="6" id="KW-0443">Lipid metabolism</keyword>
<dbReference type="InterPro" id="IPR014030">
    <property type="entry name" value="Ketoacyl_synth_N"/>
</dbReference>
<evidence type="ECO:0000259" key="12">
    <source>
        <dbReference type="PROSITE" id="PS52019"/>
    </source>
</evidence>
<evidence type="ECO:0000256" key="4">
    <source>
        <dbReference type="ARBA" id="ARBA00022679"/>
    </source>
</evidence>
<evidence type="ECO:0000256" key="2">
    <source>
        <dbReference type="ARBA" id="ARBA00022450"/>
    </source>
</evidence>
<dbReference type="InterPro" id="IPR009081">
    <property type="entry name" value="PP-bd_ACP"/>
</dbReference>
<dbReference type="GO" id="GO:0031177">
    <property type="term" value="F:phosphopantetheine binding"/>
    <property type="evidence" value="ECO:0007669"/>
    <property type="project" value="InterPro"/>
</dbReference>
<evidence type="ECO:0000256" key="6">
    <source>
        <dbReference type="ARBA" id="ARBA00023098"/>
    </source>
</evidence>
<dbReference type="GO" id="GO:0004312">
    <property type="term" value="F:fatty acid synthase activity"/>
    <property type="evidence" value="ECO:0007669"/>
    <property type="project" value="TreeGrafter"/>
</dbReference>
<dbReference type="InterPro" id="IPR049900">
    <property type="entry name" value="PKS_mFAS_DH"/>
</dbReference>
<dbReference type="SMART" id="SM00827">
    <property type="entry name" value="PKS_AT"/>
    <property type="match status" value="1"/>
</dbReference>
<dbReference type="GO" id="GO:0004315">
    <property type="term" value="F:3-oxoacyl-[acyl-carrier-protein] synthase activity"/>
    <property type="evidence" value="ECO:0007669"/>
    <property type="project" value="InterPro"/>
</dbReference>
<dbReference type="InterPro" id="IPR016035">
    <property type="entry name" value="Acyl_Trfase/lysoPLipase"/>
</dbReference>
<dbReference type="CDD" id="cd08956">
    <property type="entry name" value="KR_3_FAS_SDR_x"/>
    <property type="match status" value="1"/>
</dbReference>